<accession>A0A6P8ZYS1</accession>
<dbReference type="KEGG" id="tpal:117650757"/>
<dbReference type="PANTHER" id="PTHR24291:SF50">
    <property type="entry name" value="BIFUNCTIONAL ALBAFLAVENONE MONOOXYGENASE_TERPENE SYNTHASE"/>
    <property type="match status" value="1"/>
</dbReference>
<keyword evidence="5" id="KW-0560">Oxidoreductase</keyword>
<feature type="transmembrane region" description="Helical" evidence="8">
    <location>
        <begin position="6"/>
        <end position="25"/>
    </location>
</feature>
<evidence type="ECO:0000256" key="1">
    <source>
        <dbReference type="ARBA" id="ARBA00001971"/>
    </source>
</evidence>
<keyword evidence="7" id="KW-0503">Monooxygenase</keyword>
<dbReference type="InterPro" id="IPR036396">
    <property type="entry name" value="Cyt_P450_sf"/>
</dbReference>
<dbReference type="GO" id="GO:0004497">
    <property type="term" value="F:monooxygenase activity"/>
    <property type="evidence" value="ECO:0007669"/>
    <property type="project" value="UniProtKB-KW"/>
</dbReference>
<comment type="cofactor">
    <cofactor evidence="1">
        <name>heme</name>
        <dbReference type="ChEBI" id="CHEBI:30413"/>
    </cofactor>
</comment>
<dbReference type="SUPFAM" id="SSF48264">
    <property type="entry name" value="Cytochrome P450"/>
    <property type="match status" value="1"/>
</dbReference>
<dbReference type="AlphaFoldDB" id="A0A6P8ZYS1"/>
<dbReference type="OrthoDB" id="1470350at2759"/>
<evidence type="ECO:0000256" key="5">
    <source>
        <dbReference type="ARBA" id="ARBA00023002"/>
    </source>
</evidence>
<dbReference type="GO" id="GO:0005506">
    <property type="term" value="F:iron ion binding"/>
    <property type="evidence" value="ECO:0007669"/>
    <property type="project" value="InterPro"/>
</dbReference>
<reference evidence="10" key="1">
    <citation type="submission" date="2025-08" db="UniProtKB">
        <authorList>
            <consortium name="RefSeq"/>
        </authorList>
    </citation>
    <scope>IDENTIFICATION</scope>
    <source>
        <tissue evidence="10">Total insect</tissue>
    </source>
</reference>
<proteinExistence type="inferred from homology"/>
<comment type="similarity">
    <text evidence="2">Belongs to the cytochrome P450 family.</text>
</comment>
<keyword evidence="3" id="KW-0349">Heme</keyword>
<keyword evidence="8" id="KW-1133">Transmembrane helix</keyword>
<evidence type="ECO:0000256" key="6">
    <source>
        <dbReference type="ARBA" id="ARBA00023004"/>
    </source>
</evidence>
<dbReference type="Gene3D" id="1.10.630.10">
    <property type="entry name" value="Cytochrome P450"/>
    <property type="match status" value="1"/>
</dbReference>
<evidence type="ECO:0000256" key="8">
    <source>
        <dbReference type="SAM" id="Phobius"/>
    </source>
</evidence>
<organism evidence="10">
    <name type="scientific">Thrips palmi</name>
    <name type="common">Melon thrips</name>
    <dbReference type="NCBI Taxonomy" id="161013"/>
    <lineage>
        <taxon>Eukaryota</taxon>
        <taxon>Metazoa</taxon>
        <taxon>Ecdysozoa</taxon>
        <taxon>Arthropoda</taxon>
        <taxon>Hexapoda</taxon>
        <taxon>Insecta</taxon>
        <taxon>Pterygota</taxon>
        <taxon>Neoptera</taxon>
        <taxon>Paraneoptera</taxon>
        <taxon>Thysanoptera</taxon>
        <taxon>Terebrantia</taxon>
        <taxon>Thripoidea</taxon>
        <taxon>Thripidae</taxon>
        <taxon>Thrips</taxon>
    </lineage>
</organism>
<dbReference type="GO" id="GO:0020037">
    <property type="term" value="F:heme binding"/>
    <property type="evidence" value="ECO:0007669"/>
    <property type="project" value="InterPro"/>
</dbReference>
<dbReference type="Proteomes" id="UP000515158">
    <property type="component" value="Unplaced"/>
</dbReference>
<evidence type="ECO:0000313" key="10">
    <source>
        <dbReference type="RefSeq" id="XP_034250244.1"/>
    </source>
</evidence>
<dbReference type="PANTHER" id="PTHR24291">
    <property type="entry name" value="CYTOCHROME P450 FAMILY 4"/>
    <property type="match status" value="1"/>
</dbReference>
<dbReference type="RefSeq" id="XP_034250244.1">
    <property type="nucleotide sequence ID" value="XM_034394353.1"/>
</dbReference>
<keyword evidence="9" id="KW-1185">Reference proteome</keyword>
<evidence type="ECO:0000256" key="7">
    <source>
        <dbReference type="ARBA" id="ARBA00023033"/>
    </source>
</evidence>
<keyword evidence="4" id="KW-0479">Metal-binding</keyword>
<dbReference type="Pfam" id="PF00067">
    <property type="entry name" value="p450"/>
    <property type="match status" value="1"/>
</dbReference>
<sequence>MAVMTEVLMIAALAGTAMLLARFLLGYLHFRKLEMAIPGPPSLPLLGNALDFMRATPDTIMQTLLELTKGCRKMSRLSIFSHMIIAIQDPSEIKEVMRRHEFGNKAFFLYRLLEATAKKGLVQLSGAEWKAHRKWLAPGFNQNVLDRLVTIFCEEANGFVDRVVTDKEVDVLDNLRKALMRDFLRTSMTAEGSQFDDDLMEAVEAIKVFMYSVNARAFNPLLWPDQIFALTSLGRKSSRMMGRFDLMVKRLLAEKRKQLGNKESNHDFERARKTLVDIMLETPDVDDGKHMTEQDIVDEFKTFMVANVETSMFVLSMALKVLSLMPDVQQLAYSEAVSVLGDRDVTCVDLSKLCHWQTVSLVDSVTVSLAACVTVSLHWQRLCDCVTGRDCVTVSLVDCMTVSLADCVIVSLADSVTVSLADCITGRLLCDCVTGRLCDCVTGRMCDYVSVRLRDCVTG</sequence>
<dbReference type="InterPro" id="IPR001128">
    <property type="entry name" value="Cyt_P450"/>
</dbReference>
<evidence type="ECO:0000256" key="3">
    <source>
        <dbReference type="ARBA" id="ARBA00022617"/>
    </source>
</evidence>
<keyword evidence="8" id="KW-0812">Transmembrane</keyword>
<evidence type="ECO:0000313" key="9">
    <source>
        <dbReference type="Proteomes" id="UP000515158"/>
    </source>
</evidence>
<evidence type="ECO:0000256" key="2">
    <source>
        <dbReference type="ARBA" id="ARBA00010617"/>
    </source>
</evidence>
<dbReference type="GO" id="GO:0016705">
    <property type="term" value="F:oxidoreductase activity, acting on paired donors, with incorporation or reduction of molecular oxygen"/>
    <property type="evidence" value="ECO:0007669"/>
    <property type="project" value="InterPro"/>
</dbReference>
<gene>
    <name evidence="10" type="primary">LOC117650757</name>
</gene>
<keyword evidence="6" id="KW-0408">Iron</keyword>
<dbReference type="GeneID" id="117650757"/>
<dbReference type="InterPro" id="IPR050196">
    <property type="entry name" value="Cytochrome_P450_Monoox"/>
</dbReference>
<dbReference type="InParanoid" id="A0A6P8ZYS1"/>
<name>A0A6P8ZYS1_THRPL</name>
<protein>
    <submittedName>
        <fullName evidence="10">Inactive cytochrome P450 family member 4Z2</fullName>
    </submittedName>
</protein>
<evidence type="ECO:0000256" key="4">
    <source>
        <dbReference type="ARBA" id="ARBA00022723"/>
    </source>
</evidence>
<keyword evidence="8" id="KW-0472">Membrane</keyword>